<comment type="caution">
    <text evidence="1">The sequence shown here is derived from an EMBL/GenBank/DDBJ whole genome shotgun (WGS) entry which is preliminary data.</text>
</comment>
<dbReference type="Proteomes" id="UP000194141">
    <property type="component" value="Unassembled WGS sequence"/>
</dbReference>
<proteinExistence type="predicted"/>
<evidence type="ECO:0000313" key="1">
    <source>
        <dbReference type="EMBL" id="OSS41162.1"/>
    </source>
</evidence>
<dbReference type="AlphaFoldDB" id="A0A1X4XUF9"/>
<gene>
    <name evidence="1" type="ORF">DESAMIL20_715</name>
</gene>
<accession>A0A1X4XUF9</accession>
<dbReference type="EMBL" id="MDSU01000018">
    <property type="protein sequence ID" value="OSS41162.1"/>
    <property type="molecule type" value="Genomic_DNA"/>
</dbReference>
<protein>
    <submittedName>
        <fullName evidence="1">Uncharacterized protein</fullName>
    </submittedName>
</protein>
<reference evidence="1 2" key="1">
    <citation type="journal article" date="2017" name="Front. Microbiol.">
        <title>Genome Sequence of Desulfurella amilsii Strain TR1 and Comparative Genomics of Desulfurellaceae Family.</title>
        <authorList>
            <person name="Florentino A.P."/>
            <person name="Stams A.J."/>
            <person name="Sanchez-Andrea I."/>
        </authorList>
    </citation>
    <scope>NUCLEOTIDE SEQUENCE [LARGE SCALE GENOMIC DNA]</scope>
    <source>
        <strain evidence="1 2">TR1</strain>
    </source>
</reference>
<name>A0A1X4XUF9_9BACT</name>
<organism evidence="1 2">
    <name type="scientific">Desulfurella amilsii</name>
    <dbReference type="NCBI Taxonomy" id="1562698"/>
    <lineage>
        <taxon>Bacteria</taxon>
        <taxon>Pseudomonadati</taxon>
        <taxon>Campylobacterota</taxon>
        <taxon>Desulfurellia</taxon>
        <taxon>Desulfurellales</taxon>
        <taxon>Desulfurellaceae</taxon>
        <taxon>Desulfurella</taxon>
    </lineage>
</organism>
<dbReference type="RefSeq" id="WP_143340241.1">
    <property type="nucleotide sequence ID" value="NZ_MDSU01000018.1"/>
</dbReference>
<evidence type="ECO:0000313" key="2">
    <source>
        <dbReference type="Proteomes" id="UP000194141"/>
    </source>
</evidence>
<keyword evidence="2" id="KW-1185">Reference proteome</keyword>
<dbReference type="STRING" id="1562698.DESAMIL20_715"/>
<sequence>MKLCEAIADFAEENNHKILIFLLKSSQDKLQKQYKDIFVINIPNIHEKLSKIINKNKIQTTNLTTAH</sequence>